<dbReference type="Proteomes" id="UP000252586">
    <property type="component" value="Unassembled WGS sequence"/>
</dbReference>
<dbReference type="GO" id="GO:0016020">
    <property type="term" value="C:membrane"/>
    <property type="evidence" value="ECO:0007669"/>
    <property type="project" value="TreeGrafter"/>
</dbReference>
<dbReference type="PRINTS" id="PR00412">
    <property type="entry name" value="EPOXHYDRLASE"/>
</dbReference>
<keyword evidence="3" id="KW-1185">Reference proteome</keyword>
<dbReference type="Pfam" id="PF12697">
    <property type="entry name" value="Abhydrolase_6"/>
    <property type="match status" value="1"/>
</dbReference>
<dbReference type="InterPro" id="IPR050266">
    <property type="entry name" value="AB_hydrolase_sf"/>
</dbReference>
<dbReference type="GO" id="GO:0046464">
    <property type="term" value="P:acylglycerol catabolic process"/>
    <property type="evidence" value="ECO:0007669"/>
    <property type="project" value="TreeGrafter"/>
</dbReference>
<dbReference type="PANTHER" id="PTHR43798:SF33">
    <property type="entry name" value="HYDROLASE, PUTATIVE (AFU_ORTHOLOGUE AFUA_2G14860)-RELATED"/>
    <property type="match status" value="1"/>
</dbReference>
<comment type="caution">
    <text evidence="2">The sequence shown here is derived from an EMBL/GenBank/DDBJ whole genome shotgun (WGS) entry which is preliminary data.</text>
</comment>
<organism evidence="2 3">
    <name type="scientific">Nocardia puris</name>
    <dbReference type="NCBI Taxonomy" id="208602"/>
    <lineage>
        <taxon>Bacteria</taxon>
        <taxon>Bacillati</taxon>
        <taxon>Actinomycetota</taxon>
        <taxon>Actinomycetes</taxon>
        <taxon>Mycobacteriales</taxon>
        <taxon>Nocardiaceae</taxon>
        <taxon>Nocardia</taxon>
    </lineage>
</organism>
<gene>
    <name evidence="2" type="ORF">DFR74_102558</name>
</gene>
<proteinExistence type="predicted"/>
<evidence type="ECO:0000259" key="1">
    <source>
        <dbReference type="Pfam" id="PF12697"/>
    </source>
</evidence>
<dbReference type="EMBL" id="QNRE01000002">
    <property type="protein sequence ID" value="RBO94136.1"/>
    <property type="molecule type" value="Genomic_DNA"/>
</dbReference>
<dbReference type="AlphaFoldDB" id="A0A366DVM2"/>
<feature type="domain" description="AB hydrolase-1" evidence="1">
    <location>
        <begin position="34"/>
        <end position="286"/>
    </location>
</feature>
<accession>A0A366DVM2</accession>
<dbReference type="InterPro" id="IPR000639">
    <property type="entry name" value="Epox_hydrolase-like"/>
</dbReference>
<dbReference type="Gene3D" id="3.40.50.1820">
    <property type="entry name" value="alpha/beta hydrolase"/>
    <property type="match status" value="1"/>
</dbReference>
<reference evidence="2 3" key="1">
    <citation type="submission" date="2018-06" db="EMBL/GenBank/DDBJ databases">
        <title>Genomic Encyclopedia of Type Strains, Phase IV (KMG-IV): sequencing the most valuable type-strain genomes for metagenomic binning, comparative biology and taxonomic classification.</title>
        <authorList>
            <person name="Goeker M."/>
        </authorList>
    </citation>
    <scope>NUCLEOTIDE SEQUENCE [LARGE SCALE GENOMIC DNA]</scope>
    <source>
        <strain evidence="2 3">DSM 44599</strain>
    </source>
</reference>
<dbReference type="SUPFAM" id="SSF53474">
    <property type="entry name" value="alpha/beta-Hydrolases"/>
    <property type="match status" value="1"/>
</dbReference>
<dbReference type="STRING" id="1210090.GCA_001613185_00065"/>
<dbReference type="GO" id="GO:0047372">
    <property type="term" value="F:monoacylglycerol lipase activity"/>
    <property type="evidence" value="ECO:0007669"/>
    <property type="project" value="TreeGrafter"/>
</dbReference>
<dbReference type="InterPro" id="IPR029058">
    <property type="entry name" value="AB_hydrolase_fold"/>
</dbReference>
<sequence length="296" mass="33073">MDDFATWRANGHRFTHRGHQIFLAEGGSGGGETLLCLHGFPTASWDWHPIWPDLCARFGHVLAPDMIGFGWSAKPRDYDYSIADQADLHESLLRERQVRRVHLLAHDYGDTVAQELLARAADRAAVGDDSLVIASVCLLNGGLFPETHRPRAVQRLLASPLGPVVGALGGERAFTRSLAAVFGPRTQPSPEELRRFWLLWHNHHGNRNAHKLIRYMAERRAHRERWVGALTRAPMPVRLIDGALDPVSGAHMVRRYRELVPDPDVVELADVGHYPQVEAPQRTAAAFADFHDTEVG</sequence>
<evidence type="ECO:0000313" key="2">
    <source>
        <dbReference type="EMBL" id="RBO94136.1"/>
    </source>
</evidence>
<dbReference type="InterPro" id="IPR000073">
    <property type="entry name" value="AB_hydrolase_1"/>
</dbReference>
<evidence type="ECO:0000313" key="3">
    <source>
        <dbReference type="Proteomes" id="UP000252586"/>
    </source>
</evidence>
<dbReference type="OrthoDB" id="334507at2"/>
<dbReference type="RefSeq" id="WP_067501319.1">
    <property type="nucleotide sequence ID" value="NZ_QNRE01000002.1"/>
</dbReference>
<dbReference type="PANTHER" id="PTHR43798">
    <property type="entry name" value="MONOACYLGLYCEROL LIPASE"/>
    <property type="match status" value="1"/>
</dbReference>
<name>A0A366DVM2_9NOCA</name>
<protein>
    <submittedName>
        <fullName evidence="2">Pimeloyl-ACP methyl ester carboxylesterase</fullName>
    </submittedName>
</protein>